<feature type="binding site" evidence="14">
    <location>
        <position position="28"/>
    </location>
    <ligand>
        <name>Mg(2+)</name>
        <dbReference type="ChEBI" id="CHEBI:18420"/>
        <label>1</label>
    </ligand>
</feature>
<evidence type="ECO:0000256" key="7">
    <source>
        <dbReference type="ARBA" id="ARBA00012153"/>
    </source>
</evidence>
<dbReference type="HAMAP" id="MF_00180">
    <property type="entry name" value="RibB"/>
    <property type="match status" value="1"/>
</dbReference>
<dbReference type="SUPFAM" id="SSF142695">
    <property type="entry name" value="RibA-like"/>
    <property type="match status" value="1"/>
</dbReference>
<comment type="catalytic activity">
    <reaction evidence="1 14">
        <text>D-ribulose 5-phosphate = (2S)-2-hydroxy-3-oxobutyl phosphate + formate + H(+)</text>
        <dbReference type="Rhea" id="RHEA:18457"/>
        <dbReference type="ChEBI" id="CHEBI:15378"/>
        <dbReference type="ChEBI" id="CHEBI:15740"/>
        <dbReference type="ChEBI" id="CHEBI:58121"/>
        <dbReference type="ChEBI" id="CHEBI:58830"/>
        <dbReference type="EC" id="4.1.99.12"/>
    </reaction>
</comment>
<dbReference type="GO" id="GO:0000287">
    <property type="term" value="F:magnesium ion binding"/>
    <property type="evidence" value="ECO:0007669"/>
    <property type="project" value="UniProtKB-UniRule"/>
</dbReference>
<dbReference type="InterPro" id="IPR017945">
    <property type="entry name" value="DHBP_synth_RibB-like_a/b_dom"/>
</dbReference>
<name>A0A9X3CDQ7_9VIBR</name>
<evidence type="ECO:0000256" key="10">
    <source>
        <dbReference type="ARBA" id="ARBA00022723"/>
    </source>
</evidence>
<evidence type="ECO:0000256" key="11">
    <source>
        <dbReference type="ARBA" id="ARBA00022842"/>
    </source>
</evidence>
<organism evidence="16 17">
    <name type="scientific">Vibrio paucivorans</name>
    <dbReference type="NCBI Taxonomy" id="2829489"/>
    <lineage>
        <taxon>Bacteria</taxon>
        <taxon>Pseudomonadati</taxon>
        <taxon>Pseudomonadota</taxon>
        <taxon>Gammaproteobacteria</taxon>
        <taxon>Vibrionales</taxon>
        <taxon>Vibrionaceae</taxon>
        <taxon>Vibrio</taxon>
    </lineage>
</organism>
<dbReference type="InterPro" id="IPR036144">
    <property type="entry name" value="RibA-like_sf"/>
</dbReference>
<comment type="cofactor">
    <cofactor evidence="14">
        <name>Mg(2+)</name>
        <dbReference type="ChEBI" id="CHEBI:18420"/>
    </cofactor>
    <cofactor evidence="14">
        <name>Mn(2+)</name>
        <dbReference type="ChEBI" id="CHEBI:29035"/>
    </cofactor>
    <text evidence="14">Binds 2 divalent metal cations per subunit. Magnesium or manganese.</text>
</comment>
<keyword evidence="10 14" id="KW-0479">Metal-binding</keyword>
<dbReference type="NCBIfam" id="TIGR00506">
    <property type="entry name" value="ribB"/>
    <property type="match status" value="1"/>
</dbReference>
<dbReference type="InterPro" id="IPR032677">
    <property type="entry name" value="GTP_cyclohydro_II"/>
</dbReference>
<evidence type="ECO:0000256" key="3">
    <source>
        <dbReference type="ARBA" id="ARBA00002284"/>
    </source>
</evidence>
<feature type="binding site" evidence="14">
    <location>
        <position position="28"/>
    </location>
    <ligand>
        <name>Mg(2+)</name>
        <dbReference type="ChEBI" id="CHEBI:18420"/>
        <label>2</label>
    </ligand>
</feature>
<comment type="subunit">
    <text evidence="14">Homodimer.</text>
</comment>
<reference evidence="16" key="1">
    <citation type="submission" date="2022-02" db="EMBL/GenBank/DDBJ databases">
        <title>Vibrio sp. nov., a new bacterium isolated from Bohai sea, China.</title>
        <authorList>
            <person name="Yuan Y."/>
        </authorList>
    </citation>
    <scope>NUCLEOTIDE SEQUENCE</scope>
    <source>
        <strain evidence="16">DBSS07</strain>
    </source>
</reference>
<feature type="binding site" evidence="14">
    <location>
        <begin position="27"/>
        <end position="28"/>
    </location>
    <ligand>
        <name>D-ribulose 5-phosphate</name>
        <dbReference type="ChEBI" id="CHEBI:58121"/>
    </ligand>
</feature>
<evidence type="ECO:0000256" key="2">
    <source>
        <dbReference type="ARBA" id="ARBA00001936"/>
    </source>
</evidence>
<keyword evidence="9 14" id="KW-0686">Riboflavin biosynthesis</keyword>
<comment type="cofactor">
    <cofactor evidence="2">
        <name>Mn(2+)</name>
        <dbReference type="ChEBI" id="CHEBI:29035"/>
    </cofactor>
</comment>
<dbReference type="GO" id="GO:0008686">
    <property type="term" value="F:3,4-dihydroxy-2-butanone-4-phosphate synthase activity"/>
    <property type="evidence" value="ECO:0007669"/>
    <property type="project" value="UniProtKB-UniRule"/>
</dbReference>
<dbReference type="PIRSF" id="PIRSF001259">
    <property type="entry name" value="RibA"/>
    <property type="match status" value="1"/>
</dbReference>
<evidence type="ECO:0000313" key="16">
    <source>
        <dbReference type="EMBL" id="MCW8333934.1"/>
    </source>
</evidence>
<comment type="pathway">
    <text evidence="4 14">Cofactor biosynthesis; riboflavin biosynthesis; 2-hydroxy-3-oxobutyl phosphate from D-ribulose 5-phosphate: step 1/1.</text>
</comment>
<feature type="site" description="Essential for catalytic activity" evidence="14">
    <location>
        <position position="164"/>
    </location>
</feature>
<evidence type="ECO:0000256" key="9">
    <source>
        <dbReference type="ARBA" id="ARBA00022619"/>
    </source>
</evidence>
<dbReference type="GO" id="GO:0009231">
    <property type="term" value="P:riboflavin biosynthetic process"/>
    <property type="evidence" value="ECO:0007669"/>
    <property type="project" value="UniProtKB-UniRule"/>
</dbReference>
<dbReference type="EC" id="4.1.99.12" evidence="7 14"/>
<feature type="binding site" evidence="14">
    <location>
        <position position="143"/>
    </location>
    <ligand>
        <name>Mg(2+)</name>
        <dbReference type="ChEBI" id="CHEBI:18420"/>
        <label>2</label>
    </ligand>
</feature>
<dbReference type="SUPFAM" id="SSF55821">
    <property type="entry name" value="YrdC/RibB"/>
    <property type="match status" value="1"/>
</dbReference>
<feature type="domain" description="GTP cyclohydrolase II" evidence="15">
    <location>
        <begin position="207"/>
        <end position="367"/>
    </location>
</feature>
<dbReference type="RefSeq" id="WP_265687376.1">
    <property type="nucleotide sequence ID" value="NZ_JAKRRX010000039.1"/>
</dbReference>
<dbReference type="PANTHER" id="PTHR21327:SF34">
    <property type="entry name" value="3,4-DIHYDROXY-2-BUTANONE 4-PHOSPHATE SYNTHASE"/>
    <property type="match status" value="1"/>
</dbReference>
<evidence type="ECO:0000256" key="6">
    <source>
        <dbReference type="ARBA" id="ARBA00008976"/>
    </source>
</evidence>
<dbReference type="Proteomes" id="UP001155586">
    <property type="component" value="Unassembled WGS sequence"/>
</dbReference>
<accession>A0A9X3CDQ7</accession>
<evidence type="ECO:0000256" key="1">
    <source>
        <dbReference type="ARBA" id="ARBA00000141"/>
    </source>
</evidence>
<evidence type="ECO:0000256" key="4">
    <source>
        <dbReference type="ARBA" id="ARBA00004904"/>
    </source>
</evidence>
<evidence type="ECO:0000259" key="15">
    <source>
        <dbReference type="Pfam" id="PF00925"/>
    </source>
</evidence>
<dbReference type="Gene3D" id="3.90.870.10">
    <property type="entry name" value="DHBP synthase"/>
    <property type="match status" value="1"/>
</dbReference>
<gene>
    <name evidence="14 16" type="primary">ribB</name>
    <name evidence="16" type="ORF">MD483_08885</name>
</gene>
<dbReference type="AlphaFoldDB" id="A0A9X3CDQ7"/>
<comment type="similarity">
    <text evidence="5">In the N-terminal section; belongs to the DHBP synthase family.</text>
</comment>
<dbReference type="FunFam" id="3.90.870.10:FF:000001">
    <property type="entry name" value="Riboflavin biosynthesis protein RibBA"/>
    <property type="match status" value="1"/>
</dbReference>
<evidence type="ECO:0000256" key="5">
    <source>
        <dbReference type="ARBA" id="ARBA00005520"/>
    </source>
</evidence>
<sequence length="369" mass="40030">MPISTIEEIIEDYRQGKMVILMDDEDRENEGDIMMAAQHVTAQDINFMATHGRGLICLTLTKQRCESLNLFPMVSNPTEPWATAFTVSIEAAQGVTTGISAEDRAITVQAAVAQGAKPTDLVTPGHIFPLAAKEGGVLVRAGHTEAGCDLAKLAGVEPASVIVEILNEDGTMARRPQLEVFAEKHGIKLGTIADLIEYRNATETTIERIAECKLPTEFGEFSMTTYRDTVDNQVHYALSKGNVNGEPTNVRVHLQDTFNDVLFSTRDSKQSWPLNKSMQKIGADGGVLVILGQQESSESAIARVKHYQALDTGVSVKPNKKDQTSRQVGVGSQILADLGVSKMNLLSSADKKYHALSGFGLEVVSYVEP</sequence>
<evidence type="ECO:0000256" key="8">
    <source>
        <dbReference type="ARBA" id="ARBA00018836"/>
    </source>
</evidence>
<feature type="binding site" evidence="14">
    <location>
        <begin position="140"/>
        <end position="144"/>
    </location>
    <ligand>
        <name>D-ribulose 5-phosphate</name>
        <dbReference type="ChEBI" id="CHEBI:58121"/>
    </ligand>
</feature>
<keyword evidence="11 14" id="KW-0460">Magnesium</keyword>
<evidence type="ECO:0000256" key="13">
    <source>
        <dbReference type="ARBA" id="ARBA00023239"/>
    </source>
</evidence>
<comment type="caution">
    <text evidence="16">The sequence shown here is derived from an EMBL/GenBank/DDBJ whole genome shotgun (WGS) entry which is preliminary data.</text>
</comment>
<dbReference type="EMBL" id="JAKRRX010000039">
    <property type="protein sequence ID" value="MCW8333934.1"/>
    <property type="molecule type" value="Genomic_DNA"/>
</dbReference>
<feature type="binding site" evidence="14">
    <location>
        <position position="32"/>
    </location>
    <ligand>
        <name>D-ribulose 5-phosphate</name>
        <dbReference type="ChEBI" id="CHEBI:58121"/>
    </ligand>
</feature>
<dbReference type="PANTHER" id="PTHR21327">
    <property type="entry name" value="GTP CYCLOHYDROLASE II-RELATED"/>
    <property type="match status" value="1"/>
</dbReference>
<evidence type="ECO:0000313" key="17">
    <source>
        <dbReference type="Proteomes" id="UP001155586"/>
    </source>
</evidence>
<dbReference type="Gene3D" id="3.40.50.10990">
    <property type="entry name" value="GTP cyclohydrolase II"/>
    <property type="match status" value="1"/>
</dbReference>
<keyword evidence="17" id="KW-1185">Reference proteome</keyword>
<comment type="function">
    <text evidence="3 14">Catalyzes the conversion of D-ribulose 5-phosphate to formate and 3,4-dihydroxy-2-butanone 4-phosphate.</text>
</comment>
<dbReference type="GO" id="GO:0005829">
    <property type="term" value="C:cytosol"/>
    <property type="evidence" value="ECO:0007669"/>
    <property type="project" value="TreeGrafter"/>
</dbReference>
<dbReference type="GO" id="GO:0030145">
    <property type="term" value="F:manganese ion binding"/>
    <property type="evidence" value="ECO:0007669"/>
    <property type="project" value="UniProtKB-UniRule"/>
</dbReference>
<dbReference type="Pfam" id="PF00926">
    <property type="entry name" value="DHBP_synthase"/>
    <property type="match status" value="1"/>
</dbReference>
<comment type="similarity">
    <text evidence="6">In the C-terminal section; belongs to the GTP cyclohydrolase II family.</text>
</comment>
<dbReference type="InterPro" id="IPR000422">
    <property type="entry name" value="DHBP_synthase_RibB"/>
</dbReference>
<protein>
    <recommendedName>
        <fullName evidence="8 14">3,4-dihydroxy-2-butanone 4-phosphate synthase</fullName>
        <shortName evidence="14">DHBP synthase</shortName>
        <ecNumber evidence="7 14">4.1.99.12</ecNumber>
    </recommendedName>
</protein>
<keyword evidence="13 14" id="KW-0456">Lyase</keyword>
<keyword evidence="12 14" id="KW-0464">Manganese</keyword>
<dbReference type="GO" id="GO:0003935">
    <property type="term" value="F:GTP cyclohydrolase II activity"/>
    <property type="evidence" value="ECO:0007669"/>
    <property type="project" value="TreeGrafter"/>
</dbReference>
<comment type="similarity">
    <text evidence="14">Belongs to the DHBP synthase family.</text>
</comment>
<proteinExistence type="inferred from homology"/>
<feature type="site" description="Essential for catalytic activity" evidence="14">
    <location>
        <position position="126"/>
    </location>
</feature>
<evidence type="ECO:0000256" key="14">
    <source>
        <dbReference type="HAMAP-Rule" id="MF_00180"/>
    </source>
</evidence>
<dbReference type="Pfam" id="PF00925">
    <property type="entry name" value="GTP_cyclohydro2"/>
    <property type="match status" value="1"/>
</dbReference>
<evidence type="ECO:0000256" key="12">
    <source>
        <dbReference type="ARBA" id="ARBA00023211"/>
    </source>
</evidence>